<dbReference type="SUPFAM" id="SSF50969">
    <property type="entry name" value="YVTN repeat-like/Quinoprotein amine dehydrogenase"/>
    <property type="match status" value="1"/>
</dbReference>
<dbReference type="PANTHER" id="PTHR31270:SF1">
    <property type="entry name" value="GLUTAMINYL-PEPTIDE CYCLOTRANSFERASE"/>
    <property type="match status" value="1"/>
</dbReference>
<sequence length="261" mass="28861">MHPFRSVLFLLPLLAVLAWPAPAGAQAPVIRCKVISAHPHDPGTSTQGLFFHNGVFYESSGGYGRSFLAMVEPATGRHLKTEPVAPELFAEGIAPRGDTLRMLTWKSGIGQVYTLEELRPVHPFAYRATASATQGWGLAYDGERFVMSTGGSRLEWHDAKTFAKTGELPVTDEGCPVPMLNELEFVGKWLYANIWKADRVAIIDMGDGTVRAWLDLLPLRERLGRACGVANGIAYDAARNRLYVTGKHWDQLFEIEVPKLR</sequence>
<accession>A0A1J5N7I4</accession>
<keyword evidence="1" id="KW-0732">Signal</keyword>
<organism evidence="2 3">
    <name type="scientific">Pseudodesulfovibrio hydrargyri</name>
    <dbReference type="NCBI Taxonomy" id="2125990"/>
    <lineage>
        <taxon>Bacteria</taxon>
        <taxon>Pseudomonadati</taxon>
        <taxon>Thermodesulfobacteriota</taxon>
        <taxon>Desulfovibrionia</taxon>
        <taxon>Desulfovibrionales</taxon>
        <taxon>Desulfovibrionaceae</taxon>
    </lineage>
</organism>
<dbReference type="PANTHER" id="PTHR31270">
    <property type="entry name" value="GLUTAMINYL-PEPTIDE CYCLOTRANSFERASE"/>
    <property type="match status" value="1"/>
</dbReference>
<evidence type="ECO:0000313" key="2">
    <source>
        <dbReference type="EMBL" id="OIQ50760.1"/>
    </source>
</evidence>
<dbReference type="InterPro" id="IPR011044">
    <property type="entry name" value="Quino_amine_DH_bsu"/>
</dbReference>
<feature type="chain" id="PRO_5009635576" evidence="1">
    <location>
        <begin position="26"/>
        <end position="261"/>
    </location>
</feature>
<keyword evidence="2" id="KW-0808">Transferase</keyword>
<dbReference type="InterPro" id="IPR007788">
    <property type="entry name" value="QCT"/>
</dbReference>
<dbReference type="Pfam" id="PF05096">
    <property type="entry name" value="Glu_cyclase_2"/>
    <property type="match status" value="1"/>
</dbReference>
<comment type="caution">
    <text evidence="2">The sequence shown here is derived from an EMBL/GenBank/DDBJ whole genome shotgun (WGS) entry which is preliminary data.</text>
</comment>
<dbReference type="AlphaFoldDB" id="A0A1J5N7I4"/>
<gene>
    <name evidence="2" type="ORF">BerOc1_02702</name>
</gene>
<dbReference type="Proteomes" id="UP000181901">
    <property type="component" value="Unassembled WGS sequence"/>
</dbReference>
<name>A0A1J5N7I4_9BACT</name>
<dbReference type="GO" id="GO:0016603">
    <property type="term" value="F:glutaminyl-peptide cyclotransferase activity"/>
    <property type="evidence" value="ECO:0007669"/>
    <property type="project" value="InterPro"/>
</dbReference>
<keyword evidence="3" id="KW-1185">Reference proteome</keyword>
<dbReference type="RefSeq" id="WP_071546168.1">
    <property type="nucleotide sequence ID" value="NZ_LKAQ01000004.1"/>
</dbReference>
<evidence type="ECO:0000256" key="1">
    <source>
        <dbReference type="SAM" id="SignalP"/>
    </source>
</evidence>
<evidence type="ECO:0000313" key="3">
    <source>
        <dbReference type="Proteomes" id="UP000181901"/>
    </source>
</evidence>
<proteinExistence type="predicted"/>
<protein>
    <submittedName>
        <fullName evidence="2">Glutamine cyclotransferase</fullName>
    </submittedName>
</protein>
<dbReference type="EMBL" id="LKAQ01000004">
    <property type="protein sequence ID" value="OIQ50760.1"/>
    <property type="molecule type" value="Genomic_DNA"/>
</dbReference>
<dbReference type="OrthoDB" id="9783700at2"/>
<reference evidence="2 3" key="1">
    <citation type="submission" date="2015-09" db="EMBL/GenBank/DDBJ databases">
        <title>Genome of Desulfovibrio dechloracetivorans BerOc1, a mercury methylating strain isolated from highly hydrocarbons and metals contaminated coastal sediments.</title>
        <authorList>
            <person name="Goni Urriza M."/>
            <person name="Gassie C."/>
            <person name="Bouchez O."/>
            <person name="Klopp C."/>
            <person name="Ranchou-Peyruse A."/>
            <person name="Remy G."/>
        </authorList>
    </citation>
    <scope>NUCLEOTIDE SEQUENCE [LARGE SCALE GENOMIC DNA]</scope>
    <source>
        <strain evidence="2 3">BerOc1</strain>
    </source>
</reference>
<feature type="signal peptide" evidence="1">
    <location>
        <begin position="1"/>
        <end position="25"/>
    </location>
</feature>